<dbReference type="InterPro" id="IPR002514">
    <property type="entry name" value="Transposase_8"/>
</dbReference>
<dbReference type="GO" id="GO:0006313">
    <property type="term" value="P:DNA transposition"/>
    <property type="evidence" value="ECO:0007669"/>
    <property type="project" value="InterPro"/>
</dbReference>
<protein>
    <recommendedName>
        <fullName evidence="4">Transposase</fullName>
    </recommendedName>
</protein>
<proteinExistence type="predicted"/>
<feature type="coiled-coil region" evidence="1">
    <location>
        <begin position="64"/>
        <end position="91"/>
    </location>
</feature>
<keyword evidence="3" id="KW-1185">Reference proteome</keyword>
<dbReference type="SUPFAM" id="SSF46689">
    <property type="entry name" value="Homeodomain-like"/>
    <property type="match status" value="1"/>
</dbReference>
<dbReference type="RefSeq" id="WP_189605539.1">
    <property type="nucleotide sequence ID" value="NZ_BMXB01000015.1"/>
</dbReference>
<keyword evidence="1" id="KW-0175">Coiled coil</keyword>
<dbReference type="Proteomes" id="UP000610456">
    <property type="component" value="Unassembled WGS sequence"/>
</dbReference>
<gene>
    <name evidence="2" type="ORF">GCM10007103_29300</name>
</gene>
<dbReference type="InterPro" id="IPR036388">
    <property type="entry name" value="WH-like_DNA-bd_sf"/>
</dbReference>
<organism evidence="2 3">
    <name type="scientific">Salinimicrobium marinum</name>
    <dbReference type="NCBI Taxonomy" id="680283"/>
    <lineage>
        <taxon>Bacteria</taxon>
        <taxon>Pseudomonadati</taxon>
        <taxon>Bacteroidota</taxon>
        <taxon>Flavobacteriia</taxon>
        <taxon>Flavobacteriales</taxon>
        <taxon>Flavobacteriaceae</taxon>
        <taxon>Salinimicrobium</taxon>
    </lineage>
</organism>
<dbReference type="InterPro" id="IPR009057">
    <property type="entry name" value="Homeodomain-like_sf"/>
</dbReference>
<name>A0A918SJJ1_9FLAO</name>
<reference evidence="2" key="2">
    <citation type="submission" date="2020-09" db="EMBL/GenBank/DDBJ databases">
        <authorList>
            <person name="Sun Q."/>
            <person name="Kim S."/>
        </authorList>
    </citation>
    <scope>NUCLEOTIDE SEQUENCE</scope>
    <source>
        <strain evidence="2">KCTC 12719</strain>
    </source>
</reference>
<evidence type="ECO:0008006" key="4">
    <source>
        <dbReference type="Google" id="ProtNLM"/>
    </source>
</evidence>
<reference evidence="2" key="1">
    <citation type="journal article" date="2014" name="Int. J. Syst. Evol. Microbiol.">
        <title>Complete genome sequence of Corynebacterium casei LMG S-19264T (=DSM 44701T), isolated from a smear-ripened cheese.</title>
        <authorList>
            <consortium name="US DOE Joint Genome Institute (JGI-PGF)"/>
            <person name="Walter F."/>
            <person name="Albersmeier A."/>
            <person name="Kalinowski J."/>
            <person name="Ruckert C."/>
        </authorList>
    </citation>
    <scope>NUCLEOTIDE SEQUENCE</scope>
    <source>
        <strain evidence="2">KCTC 12719</strain>
    </source>
</reference>
<dbReference type="Pfam" id="PF01527">
    <property type="entry name" value="HTH_Tnp_1"/>
    <property type="match status" value="1"/>
</dbReference>
<dbReference type="EMBL" id="BMXB01000015">
    <property type="protein sequence ID" value="GHA46333.1"/>
    <property type="molecule type" value="Genomic_DNA"/>
</dbReference>
<evidence type="ECO:0000256" key="1">
    <source>
        <dbReference type="SAM" id="Coils"/>
    </source>
</evidence>
<accession>A0A918SJJ1</accession>
<dbReference type="AlphaFoldDB" id="A0A918SJJ1"/>
<dbReference type="Gene3D" id="1.10.10.10">
    <property type="entry name" value="Winged helix-like DNA-binding domain superfamily/Winged helix DNA-binding domain"/>
    <property type="match status" value="1"/>
</dbReference>
<comment type="caution">
    <text evidence="2">The sequence shown here is derived from an EMBL/GenBank/DDBJ whole genome shotgun (WGS) entry which is preliminary data.</text>
</comment>
<evidence type="ECO:0000313" key="3">
    <source>
        <dbReference type="Proteomes" id="UP000610456"/>
    </source>
</evidence>
<sequence>MKKGKVRRIFSPELKLDLVKKIEQGELSVTDVSRTYRVTRTAVYKWLRKYSDLYKKGTRVIVEHKSISKKNKELQDRINKLEQALGQKQMRIDYLEKVVEFASDRSGEDIEKKNKRLS</sequence>
<dbReference type="GO" id="GO:0004803">
    <property type="term" value="F:transposase activity"/>
    <property type="evidence" value="ECO:0007669"/>
    <property type="project" value="InterPro"/>
</dbReference>
<evidence type="ECO:0000313" key="2">
    <source>
        <dbReference type="EMBL" id="GHA46333.1"/>
    </source>
</evidence>
<dbReference type="GO" id="GO:0003677">
    <property type="term" value="F:DNA binding"/>
    <property type="evidence" value="ECO:0007669"/>
    <property type="project" value="InterPro"/>
</dbReference>